<feature type="chain" id="PRO_5031139379" description="Lipoprotein" evidence="2">
    <location>
        <begin position="25"/>
        <end position="179"/>
    </location>
</feature>
<dbReference type="PROSITE" id="PS51257">
    <property type="entry name" value="PROKAR_LIPOPROTEIN"/>
    <property type="match status" value="1"/>
</dbReference>
<comment type="caution">
    <text evidence="3">The sequence shown here is derived from an EMBL/GenBank/DDBJ whole genome shotgun (WGS) entry which is preliminary data.</text>
</comment>
<evidence type="ECO:0000313" key="3">
    <source>
        <dbReference type="EMBL" id="MBB5937288.1"/>
    </source>
</evidence>
<accession>A0A7W9QCK3</accession>
<sequence length="179" mass="17386">MRNKTRIAAAATVAVLALTLTGCGDDGDGNGSSPFGKPGKGDSAAIGGGGANGGDEIKIPGPDTTGLIGGSNSTGGSSTIGGSGSTGGSDGTSADGIWYATERDDSGQVGILSVSGSSFVMRAGTMTCTGTADEAMNVNSVCQGDSMTGKAEISEGGQKLTITWNGSGTDEFSRQMPTS</sequence>
<proteinExistence type="predicted"/>
<name>A0A7W9QCK3_9ACTN</name>
<protein>
    <recommendedName>
        <fullName evidence="5">Lipoprotein</fullName>
    </recommendedName>
</protein>
<keyword evidence="4" id="KW-1185">Reference proteome</keyword>
<evidence type="ECO:0008006" key="5">
    <source>
        <dbReference type="Google" id="ProtNLM"/>
    </source>
</evidence>
<evidence type="ECO:0000256" key="2">
    <source>
        <dbReference type="SAM" id="SignalP"/>
    </source>
</evidence>
<feature type="region of interest" description="Disordered" evidence="1">
    <location>
        <begin position="29"/>
        <end position="97"/>
    </location>
</feature>
<dbReference type="AlphaFoldDB" id="A0A7W9QCK3"/>
<reference evidence="3 4" key="1">
    <citation type="submission" date="2020-08" db="EMBL/GenBank/DDBJ databases">
        <title>Genomic Encyclopedia of Type Strains, Phase III (KMG-III): the genomes of soil and plant-associated and newly described type strains.</title>
        <authorList>
            <person name="Whitman W."/>
        </authorList>
    </citation>
    <scope>NUCLEOTIDE SEQUENCE [LARGE SCALE GENOMIC DNA]</scope>
    <source>
        <strain evidence="3 4">CECT 8305</strain>
    </source>
</reference>
<feature type="compositionally biased region" description="Gly residues" evidence="1">
    <location>
        <begin position="67"/>
        <end position="90"/>
    </location>
</feature>
<feature type="signal peptide" evidence="2">
    <location>
        <begin position="1"/>
        <end position="24"/>
    </location>
</feature>
<organism evidence="3 4">
    <name type="scientific">Streptomyces zagrosensis</name>
    <dbReference type="NCBI Taxonomy" id="1042984"/>
    <lineage>
        <taxon>Bacteria</taxon>
        <taxon>Bacillati</taxon>
        <taxon>Actinomycetota</taxon>
        <taxon>Actinomycetes</taxon>
        <taxon>Kitasatosporales</taxon>
        <taxon>Streptomycetaceae</taxon>
        <taxon>Streptomyces</taxon>
    </lineage>
</organism>
<dbReference type="EMBL" id="JACHJL010000011">
    <property type="protein sequence ID" value="MBB5937288.1"/>
    <property type="molecule type" value="Genomic_DNA"/>
</dbReference>
<evidence type="ECO:0000313" key="4">
    <source>
        <dbReference type="Proteomes" id="UP000588098"/>
    </source>
</evidence>
<keyword evidence="2" id="KW-0732">Signal</keyword>
<gene>
    <name evidence="3" type="ORF">FHS42_004367</name>
</gene>
<evidence type="ECO:0000256" key="1">
    <source>
        <dbReference type="SAM" id="MobiDB-lite"/>
    </source>
</evidence>
<dbReference type="RefSeq" id="WP_184574150.1">
    <property type="nucleotide sequence ID" value="NZ_JACHJL010000011.1"/>
</dbReference>
<dbReference type="Proteomes" id="UP000588098">
    <property type="component" value="Unassembled WGS sequence"/>
</dbReference>